<evidence type="ECO:0000256" key="4">
    <source>
        <dbReference type="ARBA" id="ARBA00022737"/>
    </source>
</evidence>
<dbReference type="InterPro" id="IPR050525">
    <property type="entry name" value="ECM_Assembly_Org"/>
</dbReference>
<dbReference type="Ensembl" id="ENSPNYT00000020695.1">
    <property type="protein sequence ID" value="ENSPNYP00000020198.1"/>
    <property type="gene ID" value="ENSPNYG00000015264.1"/>
</dbReference>
<evidence type="ECO:0000259" key="7">
    <source>
        <dbReference type="PROSITE" id="PS50234"/>
    </source>
</evidence>
<dbReference type="PANTHER" id="PTHR24020:SF86">
    <property type="entry name" value="COLLAGEN, TYPE VI, ALPHA 4"/>
    <property type="match status" value="1"/>
</dbReference>
<dbReference type="InterPro" id="IPR036465">
    <property type="entry name" value="vWFA_dom_sf"/>
</dbReference>
<accession>A0A3B4GF43</accession>
<dbReference type="GO" id="GO:0005576">
    <property type="term" value="C:extracellular region"/>
    <property type="evidence" value="ECO:0007669"/>
    <property type="project" value="UniProtKB-SubCell"/>
</dbReference>
<organism evidence="8">
    <name type="scientific">Pundamilia nyererei</name>
    <dbReference type="NCBI Taxonomy" id="303518"/>
    <lineage>
        <taxon>Eukaryota</taxon>
        <taxon>Metazoa</taxon>
        <taxon>Chordata</taxon>
        <taxon>Craniata</taxon>
        <taxon>Vertebrata</taxon>
        <taxon>Euteleostomi</taxon>
        <taxon>Actinopterygii</taxon>
        <taxon>Neopterygii</taxon>
        <taxon>Teleostei</taxon>
        <taxon>Neoteleostei</taxon>
        <taxon>Acanthomorphata</taxon>
        <taxon>Ovalentaria</taxon>
        <taxon>Cichlomorphae</taxon>
        <taxon>Cichliformes</taxon>
        <taxon>Cichlidae</taxon>
        <taxon>African cichlids</taxon>
        <taxon>Pseudocrenilabrinae</taxon>
        <taxon>Haplochromini</taxon>
        <taxon>Pundamilia</taxon>
    </lineage>
</organism>
<name>A0A3B4GF43_9CICH</name>
<reference evidence="8" key="1">
    <citation type="submission" date="2023-09" db="UniProtKB">
        <authorList>
            <consortium name="Ensembl"/>
        </authorList>
    </citation>
    <scope>IDENTIFICATION</scope>
</reference>
<evidence type="ECO:0000256" key="2">
    <source>
        <dbReference type="ARBA" id="ARBA00022525"/>
    </source>
</evidence>
<dbReference type="FunFam" id="3.40.50.410:FF:000001">
    <property type="entry name" value="Collagen, type XII, alpha 1"/>
    <property type="match status" value="1"/>
</dbReference>
<dbReference type="STRING" id="303518.ENSPNYP00000020198"/>
<evidence type="ECO:0000256" key="6">
    <source>
        <dbReference type="ARBA" id="ARBA00023180"/>
    </source>
</evidence>
<dbReference type="GO" id="GO:0005581">
    <property type="term" value="C:collagen trimer"/>
    <property type="evidence" value="ECO:0007669"/>
    <property type="project" value="UniProtKB-KW"/>
</dbReference>
<dbReference type="InterPro" id="IPR002035">
    <property type="entry name" value="VWF_A"/>
</dbReference>
<dbReference type="GeneTree" id="ENSGT00940000163168"/>
<feature type="domain" description="VWFA" evidence="7">
    <location>
        <begin position="46"/>
        <end position="218"/>
    </location>
</feature>
<dbReference type="PRINTS" id="PR00453">
    <property type="entry name" value="VWFADOMAIN"/>
</dbReference>
<evidence type="ECO:0000256" key="1">
    <source>
        <dbReference type="ARBA" id="ARBA00004239"/>
    </source>
</evidence>
<evidence type="ECO:0000256" key="3">
    <source>
        <dbReference type="ARBA" id="ARBA00022729"/>
    </source>
</evidence>
<keyword evidence="3" id="KW-0732">Signal</keyword>
<keyword evidence="4" id="KW-0677">Repeat</keyword>
<evidence type="ECO:0000313" key="8">
    <source>
        <dbReference type="Ensembl" id="ENSPNYP00000020198.1"/>
    </source>
</evidence>
<dbReference type="PROSITE" id="PS50234">
    <property type="entry name" value="VWFA"/>
    <property type="match status" value="2"/>
</dbReference>
<dbReference type="Pfam" id="PF00092">
    <property type="entry name" value="VWA"/>
    <property type="match status" value="2"/>
</dbReference>
<dbReference type="Gene3D" id="3.40.50.410">
    <property type="entry name" value="von Willebrand factor, type A domain"/>
    <property type="match status" value="2"/>
</dbReference>
<feature type="domain" description="VWFA" evidence="7">
    <location>
        <begin position="296"/>
        <end position="470"/>
    </location>
</feature>
<keyword evidence="5" id="KW-0176">Collagen</keyword>
<dbReference type="SUPFAM" id="SSF53300">
    <property type="entry name" value="vWA-like"/>
    <property type="match status" value="2"/>
</dbReference>
<proteinExistence type="predicted"/>
<dbReference type="PANTHER" id="PTHR24020">
    <property type="entry name" value="COLLAGEN ALPHA"/>
    <property type="match status" value="1"/>
</dbReference>
<dbReference type="FunFam" id="3.40.50.410:FF:000004">
    <property type="entry name" value="collagen alpha-6(VI) chain"/>
    <property type="match status" value="1"/>
</dbReference>
<dbReference type="SMART" id="SM00327">
    <property type="entry name" value="VWA"/>
    <property type="match status" value="2"/>
</dbReference>
<comment type="subcellular location">
    <subcellularLocation>
        <location evidence="1">Secreted</location>
        <location evidence="1">Extracellular space</location>
    </subcellularLocation>
</comment>
<keyword evidence="2" id="KW-0964">Secreted</keyword>
<sequence length="506" mass="56698">MSYISHLSSEAGLEVIYFTGCRNFWMASLLLQDWETSDDSCHILTYIVFLVDGSWSIGAENFEQIRQFLFTLVDSFDVSPDHVRIGLVQYSDNPLTEFLLNTFENKEDILNNIIKLPYRGGGTMTGKGLEFMSNEHFVGKAGSRAAQKVPQIAVVITDGKSQDDVESHAKNLRRRGIVLYAIGIKDADASQLREIANDDQHVYSVSDFAALQGISQNIIQTLCTTVEEAKRQLLQLSPGKPQKLDSAHLDMVFSERLNQSIDHLLNIKPGKPRPKFLSFSRNVGFTDFPLVATVADIVFLVDSSTSIGVDNFEEIRQFLRSFILGLDIGPDKIRIGLAQYSDETYQEFLLKDHMDKDSLLAEVDQFPYRTGGTETGKAIDFLQSVYFTQEAGSRASQRVPQFAVVITDGDSTDDVVEPAKRLRDQGVIIFAIGVGDVNQQQLESIVNLPAHHFLYTIDSYQALQRLTDSLLQTVCISVESRSQGETKKTSLQNFLSYASFRQCKHK</sequence>
<protein>
    <recommendedName>
        <fullName evidence="7">VWFA domain-containing protein</fullName>
    </recommendedName>
</protein>
<dbReference type="CDD" id="cd01472">
    <property type="entry name" value="vWA_collagen"/>
    <property type="match status" value="1"/>
</dbReference>
<keyword evidence="6" id="KW-0325">Glycoprotein</keyword>
<dbReference type="AlphaFoldDB" id="A0A3B4GF43"/>
<evidence type="ECO:0000256" key="5">
    <source>
        <dbReference type="ARBA" id="ARBA00023119"/>
    </source>
</evidence>